<keyword evidence="1" id="KW-0812">Transmembrane</keyword>
<evidence type="ECO:0000256" key="1">
    <source>
        <dbReference type="SAM" id="Phobius"/>
    </source>
</evidence>
<dbReference type="RefSeq" id="WP_377352575.1">
    <property type="nucleotide sequence ID" value="NZ_JBHTLQ010000006.1"/>
</dbReference>
<keyword evidence="4" id="KW-1185">Reference proteome</keyword>
<evidence type="ECO:0000313" key="3">
    <source>
        <dbReference type="EMBL" id="MFD1189681.1"/>
    </source>
</evidence>
<feature type="transmembrane region" description="Helical" evidence="1">
    <location>
        <begin position="176"/>
        <end position="198"/>
    </location>
</feature>
<sequence length="331" mass="35081">MIRAVLAAVLVWLATALPAAAHEVRPALVQILQTAPGDYEVTWKQPVVGDMAVRLRPHLSSGAIDRRPDAETSTAAFLVRTWEVRGGAPLAGQTLTIEGLPQSVTDALVRIRAPDGTEINTVLKPASPSMRLGADAPQALAVPAYLLLGIEHILTGPDHLLFVLGLLLLIGPRWGVLKAVTGFTVAHSLTLALAALGYMRFPSAVIEALVALSIVFVARELLVKPAEPTLTQRWPWVVAFAFGLLHGLAFAGALSDIGLPKDGAVLALLLFNVGVEIGQLMFIAGAVAVILALRRIRLRAPVLDAPWAQALPAYVIGGLAAFWVIERVLAV</sequence>
<dbReference type="Proteomes" id="UP001597216">
    <property type="component" value="Unassembled WGS sequence"/>
</dbReference>
<organism evidence="3 4">
    <name type="scientific">Phenylobacterium conjunctum</name>
    <dbReference type="NCBI Taxonomy" id="1298959"/>
    <lineage>
        <taxon>Bacteria</taxon>
        <taxon>Pseudomonadati</taxon>
        <taxon>Pseudomonadota</taxon>
        <taxon>Alphaproteobacteria</taxon>
        <taxon>Caulobacterales</taxon>
        <taxon>Caulobacteraceae</taxon>
        <taxon>Phenylobacterium</taxon>
    </lineage>
</organism>
<feature type="transmembrane region" description="Helical" evidence="1">
    <location>
        <begin position="266"/>
        <end position="293"/>
    </location>
</feature>
<keyword evidence="2" id="KW-0732">Signal</keyword>
<evidence type="ECO:0000256" key="2">
    <source>
        <dbReference type="SAM" id="SignalP"/>
    </source>
</evidence>
<dbReference type="InterPro" id="IPR032809">
    <property type="entry name" value="Put_HupE_UreJ"/>
</dbReference>
<keyword evidence="1" id="KW-1133">Transmembrane helix</keyword>
<feature type="chain" id="PRO_5046204282" evidence="2">
    <location>
        <begin position="22"/>
        <end position="331"/>
    </location>
</feature>
<dbReference type="EMBL" id="JBHTLQ010000006">
    <property type="protein sequence ID" value="MFD1189681.1"/>
    <property type="molecule type" value="Genomic_DNA"/>
</dbReference>
<feature type="transmembrane region" description="Helical" evidence="1">
    <location>
        <begin position="305"/>
        <end position="325"/>
    </location>
</feature>
<proteinExistence type="predicted"/>
<feature type="signal peptide" evidence="2">
    <location>
        <begin position="1"/>
        <end position="21"/>
    </location>
</feature>
<name>A0ABW3SYL0_9CAUL</name>
<gene>
    <name evidence="3" type="ORF">ACFQ27_03745</name>
</gene>
<keyword evidence="1" id="KW-0472">Membrane</keyword>
<feature type="transmembrane region" description="Helical" evidence="1">
    <location>
        <begin position="204"/>
        <end position="222"/>
    </location>
</feature>
<accession>A0ABW3SYL0</accession>
<dbReference type="Pfam" id="PF13795">
    <property type="entry name" value="HupE_UreJ_2"/>
    <property type="match status" value="1"/>
</dbReference>
<comment type="caution">
    <text evidence="3">The sequence shown here is derived from an EMBL/GenBank/DDBJ whole genome shotgun (WGS) entry which is preliminary data.</text>
</comment>
<evidence type="ECO:0000313" key="4">
    <source>
        <dbReference type="Proteomes" id="UP001597216"/>
    </source>
</evidence>
<protein>
    <submittedName>
        <fullName evidence="3">HupE/UreJ family protein</fullName>
    </submittedName>
</protein>
<reference evidence="4" key="1">
    <citation type="journal article" date="2019" name="Int. J. Syst. Evol. Microbiol.">
        <title>The Global Catalogue of Microorganisms (GCM) 10K type strain sequencing project: providing services to taxonomists for standard genome sequencing and annotation.</title>
        <authorList>
            <consortium name="The Broad Institute Genomics Platform"/>
            <consortium name="The Broad Institute Genome Sequencing Center for Infectious Disease"/>
            <person name="Wu L."/>
            <person name="Ma J."/>
        </authorList>
    </citation>
    <scope>NUCLEOTIDE SEQUENCE [LARGE SCALE GENOMIC DNA]</scope>
    <source>
        <strain evidence="4">CCUG 55074</strain>
    </source>
</reference>
<feature type="transmembrane region" description="Helical" evidence="1">
    <location>
        <begin position="234"/>
        <end position="254"/>
    </location>
</feature>